<reference evidence="2 3" key="1">
    <citation type="journal article" date="2018" name="Arch. Microbiol.">
        <title>New insights into the metabolic potential of the phototrophic purple bacterium Rhodopila globiformis DSM 161(T) from its draft genome sequence and evidence for a vanadium-dependent nitrogenase.</title>
        <authorList>
            <person name="Imhoff J.F."/>
            <person name="Rahn T."/>
            <person name="Kunzel S."/>
            <person name="Neulinger S.C."/>
        </authorList>
    </citation>
    <scope>NUCLEOTIDE SEQUENCE [LARGE SCALE GENOMIC DNA]</scope>
    <source>
        <strain evidence="2 3">DSM 161</strain>
    </source>
</reference>
<name>A0A2S6N6T9_RHOGL</name>
<dbReference type="AlphaFoldDB" id="A0A2S6N6T9"/>
<keyword evidence="1" id="KW-0732">Signal</keyword>
<dbReference type="Proteomes" id="UP000239724">
    <property type="component" value="Unassembled WGS sequence"/>
</dbReference>
<feature type="signal peptide" evidence="1">
    <location>
        <begin position="1"/>
        <end position="19"/>
    </location>
</feature>
<proteinExistence type="predicted"/>
<evidence type="ECO:0000313" key="2">
    <source>
        <dbReference type="EMBL" id="PPQ30326.1"/>
    </source>
</evidence>
<feature type="chain" id="PRO_5015704375" description="Surface antigen domain-containing protein" evidence="1">
    <location>
        <begin position="20"/>
        <end position="123"/>
    </location>
</feature>
<accession>A0A2S6N6T9</accession>
<evidence type="ECO:0008006" key="4">
    <source>
        <dbReference type="Google" id="ProtNLM"/>
    </source>
</evidence>
<comment type="caution">
    <text evidence="2">The sequence shown here is derived from an EMBL/GenBank/DDBJ whole genome shotgun (WGS) entry which is preliminary data.</text>
</comment>
<sequence length="123" mass="13530">MPFAMAVGSLLPASWPCMAQLNPFGSNPNVALLTDEDWRLVWEDTVSLNRTPDAAAGETRAWTDATSGNSGKLTLTRVYQSNGTTCHAVRYAISFPGKPVPQEYNLDWCRTAAGQWKITPRNE</sequence>
<evidence type="ECO:0000256" key="1">
    <source>
        <dbReference type="SAM" id="SignalP"/>
    </source>
</evidence>
<organism evidence="2 3">
    <name type="scientific">Rhodopila globiformis</name>
    <name type="common">Rhodopseudomonas globiformis</name>
    <dbReference type="NCBI Taxonomy" id="1071"/>
    <lineage>
        <taxon>Bacteria</taxon>
        <taxon>Pseudomonadati</taxon>
        <taxon>Pseudomonadota</taxon>
        <taxon>Alphaproteobacteria</taxon>
        <taxon>Acetobacterales</taxon>
        <taxon>Acetobacteraceae</taxon>
        <taxon>Rhodopila</taxon>
    </lineage>
</organism>
<dbReference type="EMBL" id="NHRY01000215">
    <property type="protein sequence ID" value="PPQ30326.1"/>
    <property type="molecule type" value="Genomic_DNA"/>
</dbReference>
<evidence type="ECO:0000313" key="3">
    <source>
        <dbReference type="Proteomes" id="UP000239724"/>
    </source>
</evidence>
<gene>
    <name evidence="2" type="ORF">CCS01_19670</name>
</gene>
<keyword evidence="3" id="KW-1185">Reference proteome</keyword>
<protein>
    <recommendedName>
        <fullName evidence="4">Surface antigen domain-containing protein</fullName>
    </recommendedName>
</protein>